<dbReference type="Proteomes" id="UP000054485">
    <property type="component" value="Unassembled WGS sequence"/>
</dbReference>
<dbReference type="EMBL" id="KN835339">
    <property type="protein sequence ID" value="KIK39517.1"/>
    <property type="molecule type" value="Genomic_DNA"/>
</dbReference>
<reference evidence="2" key="2">
    <citation type="submission" date="2015-01" db="EMBL/GenBank/DDBJ databases">
        <title>Evolutionary Origins and Diversification of the Mycorrhizal Mutualists.</title>
        <authorList>
            <consortium name="DOE Joint Genome Institute"/>
            <consortium name="Mycorrhizal Genomics Consortium"/>
            <person name="Kohler A."/>
            <person name="Kuo A."/>
            <person name="Nagy L.G."/>
            <person name="Floudas D."/>
            <person name="Copeland A."/>
            <person name="Barry K.W."/>
            <person name="Cichocki N."/>
            <person name="Veneault-Fourrey C."/>
            <person name="LaButti K."/>
            <person name="Lindquist E.A."/>
            <person name="Lipzen A."/>
            <person name="Lundell T."/>
            <person name="Morin E."/>
            <person name="Murat C."/>
            <person name="Riley R."/>
            <person name="Ohm R."/>
            <person name="Sun H."/>
            <person name="Tunlid A."/>
            <person name="Henrissat B."/>
            <person name="Grigoriev I.V."/>
            <person name="Hibbett D.S."/>
            <person name="Martin F."/>
        </authorList>
    </citation>
    <scope>NUCLEOTIDE SEQUENCE [LARGE SCALE GENOMIC DNA]</scope>
    <source>
        <strain evidence="2">UH-Slu-Lm8-n1</strain>
    </source>
</reference>
<protein>
    <submittedName>
        <fullName evidence="1">Uncharacterized protein</fullName>
    </submittedName>
</protein>
<reference evidence="1 2" key="1">
    <citation type="submission" date="2014-04" db="EMBL/GenBank/DDBJ databases">
        <authorList>
            <consortium name="DOE Joint Genome Institute"/>
            <person name="Kuo A."/>
            <person name="Ruytinx J."/>
            <person name="Rineau F."/>
            <person name="Colpaert J."/>
            <person name="Kohler A."/>
            <person name="Nagy L.G."/>
            <person name="Floudas D."/>
            <person name="Copeland A."/>
            <person name="Barry K.W."/>
            <person name="Cichocki N."/>
            <person name="Veneault-Fourrey C."/>
            <person name="LaButti K."/>
            <person name="Lindquist E.A."/>
            <person name="Lipzen A."/>
            <person name="Lundell T."/>
            <person name="Morin E."/>
            <person name="Murat C."/>
            <person name="Sun H."/>
            <person name="Tunlid A."/>
            <person name="Henrissat B."/>
            <person name="Grigoriev I.V."/>
            <person name="Hibbett D.S."/>
            <person name="Martin F."/>
            <person name="Nordberg H.P."/>
            <person name="Cantor M.N."/>
            <person name="Hua S.X."/>
        </authorList>
    </citation>
    <scope>NUCLEOTIDE SEQUENCE [LARGE SCALE GENOMIC DNA]</scope>
    <source>
        <strain evidence="1 2">UH-Slu-Lm8-n1</strain>
    </source>
</reference>
<evidence type="ECO:0000313" key="2">
    <source>
        <dbReference type="Proteomes" id="UP000054485"/>
    </source>
</evidence>
<sequence>MHTGRQTWLILMDLASRFRRISHVCIPYTVDLKMCLSVCIERCATPHSRIIIVPLCLFRSCSTKSSLPIRSFQTPVSTTQPPWSCCTPTLQKTPRTPIPISLLLCWYRNRCM</sequence>
<dbReference type="InParanoid" id="A0A0D0AYZ3"/>
<dbReference type="HOGENOM" id="CLU_2147516_0_0_1"/>
<organism evidence="1 2">
    <name type="scientific">Suillus luteus UH-Slu-Lm8-n1</name>
    <dbReference type="NCBI Taxonomy" id="930992"/>
    <lineage>
        <taxon>Eukaryota</taxon>
        <taxon>Fungi</taxon>
        <taxon>Dikarya</taxon>
        <taxon>Basidiomycota</taxon>
        <taxon>Agaricomycotina</taxon>
        <taxon>Agaricomycetes</taxon>
        <taxon>Agaricomycetidae</taxon>
        <taxon>Boletales</taxon>
        <taxon>Suillineae</taxon>
        <taxon>Suillaceae</taxon>
        <taxon>Suillus</taxon>
    </lineage>
</organism>
<name>A0A0D0AYZ3_9AGAM</name>
<evidence type="ECO:0000313" key="1">
    <source>
        <dbReference type="EMBL" id="KIK39517.1"/>
    </source>
</evidence>
<proteinExistence type="predicted"/>
<keyword evidence="2" id="KW-1185">Reference proteome</keyword>
<accession>A0A0D0AYZ3</accession>
<gene>
    <name evidence="1" type="ORF">CY34DRAFT_328049</name>
</gene>
<dbReference type="AlphaFoldDB" id="A0A0D0AYZ3"/>